<dbReference type="GO" id="GO:0016787">
    <property type="term" value="F:hydrolase activity"/>
    <property type="evidence" value="ECO:0007669"/>
    <property type="project" value="UniProtKB-KW"/>
</dbReference>
<keyword evidence="3" id="KW-1185">Reference proteome</keyword>
<dbReference type="InterPro" id="IPR036514">
    <property type="entry name" value="SGNH_hydro_sf"/>
</dbReference>
<dbReference type="RefSeq" id="WP_256133009.1">
    <property type="nucleotide sequence ID" value="NZ_JANFXK010000016.1"/>
</dbReference>
<gene>
    <name evidence="2" type="ORF">NE619_13920</name>
</gene>
<accession>A0ABT1RRL1</accession>
<reference evidence="2 3" key="1">
    <citation type="submission" date="2022-06" db="EMBL/GenBank/DDBJ databases">
        <title>Isolation of gut microbiota from human fecal samples.</title>
        <authorList>
            <person name="Pamer E.G."/>
            <person name="Barat B."/>
            <person name="Waligurski E."/>
            <person name="Medina S."/>
            <person name="Paddock L."/>
            <person name="Mostad J."/>
        </authorList>
    </citation>
    <scope>NUCLEOTIDE SEQUENCE [LARGE SCALE GENOMIC DNA]</scope>
    <source>
        <strain evidence="2 3">SL.3.17</strain>
    </source>
</reference>
<proteinExistence type="predicted"/>
<keyword evidence="2" id="KW-0378">Hydrolase</keyword>
<organism evidence="2 3">
    <name type="scientific">Anaerovorax odorimutans</name>
    <dbReference type="NCBI Taxonomy" id="109327"/>
    <lineage>
        <taxon>Bacteria</taxon>
        <taxon>Bacillati</taxon>
        <taxon>Bacillota</taxon>
        <taxon>Clostridia</taxon>
        <taxon>Peptostreptococcales</taxon>
        <taxon>Anaerovoracaceae</taxon>
        <taxon>Anaerovorax</taxon>
    </lineage>
</organism>
<evidence type="ECO:0000313" key="3">
    <source>
        <dbReference type="Proteomes" id="UP001524502"/>
    </source>
</evidence>
<dbReference type="SUPFAM" id="SSF52266">
    <property type="entry name" value="SGNH hydrolase"/>
    <property type="match status" value="1"/>
</dbReference>
<sequence length="222" mass="25712">MKICVLGDSVARGVIYDEARNKYTFLKNSFINLFSSIRQIPVKNLARFGCTTTKGQQILEKHKEQLSLYDYTILEFGGNDCNYNWEEVARTPEKDHAPAVPSSVFKDTYSNMLEQIRSCGSQPILLSLPPLNPQRFFDWVCRGLNRDNVLRWLGDIDYIYRWHEAYNLTVFQLAQEHKAPLIDIRRIFLENRHYGDLLCVDGMHPNEKGHALINSALVDLMI</sequence>
<protein>
    <submittedName>
        <fullName evidence="2">SGNH/GDSL hydrolase family protein</fullName>
    </submittedName>
</protein>
<dbReference type="PANTHER" id="PTHR30383">
    <property type="entry name" value="THIOESTERASE 1/PROTEASE 1/LYSOPHOSPHOLIPASE L1"/>
    <property type="match status" value="1"/>
</dbReference>
<evidence type="ECO:0000313" key="2">
    <source>
        <dbReference type="EMBL" id="MCQ4637828.1"/>
    </source>
</evidence>
<dbReference type="InterPro" id="IPR051532">
    <property type="entry name" value="Ester_Hydrolysis_Enzymes"/>
</dbReference>
<evidence type="ECO:0000259" key="1">
    <source>
        <dbReference type="Pfam" id="PF13472"/>
    </source>
</evidence>
<feature type="domain" description="SGNH hydrolase-type esterase" evidence="1">
    <location>
        <begin position="5"/>
        <end position="212"/>
    </location>
</feature>
<dbReference type="Pfam" id="PF13472">
    <property type="entry name" value="Lipase_GDSL_2"/>
    <property type="match status" value="1"/>
</dbReference>
<dbReference type="InterPro" id="IPR013830">
    <property type="entry name" value="SGNH_hydro"/>
</dbReference>
<dbReference type="Gene3D" id="3.40.50.1110">
    <property type="entry name" value="SGNH hydrolase"/>
    <property type="match status" value="1"/>
</dbReference>
<comment type="caution">
    <text evidence="2">The sequence shown here is derived from an EMBL/GenBank/DDBJ whole genome shotgun (WGS) entry which is preliminary data.</text>
</comment>
<dbReference type="Proteomes" id="UP001524502">
    <property type="component" value="Unassembled WGS sequence"/>
</dbReference>
<dbReference type="CDD" id="cd00229">
    <property type="entry name" value="SGNH_hydrolase"/>
    <property type="match status" value="1"/>
</dbReference>
<dbReference type="PANTHER" id="PTHR30383:SF5">
    <property type="entry name" value="SGNH HYDROLASE-TYPE ESTERASE DOMAIN-CONTAINING PROTEIN"/>
    <property type="match status" value="1"/>
</dbReference>
<dbReference type="EMBL" id="JANFXK010000016">
    <property type="protein sequence ID" value="MCQ4637828.1"/>
    <property type="molecule type" value="Genomic_DNA"/>
</dbReference>
<name>A0ABT1RRL1_9FIRM</name>